<dbReference type="InterPro" id="IPR027291">
    <property type="entry name" value="Glyco_hydro_38_N_sf"/>
</dbReference>
<dbReference type="InterPro" id="IPR011330">
    <property type="entry name" value="Glyco_hydro/deAcase_b/a-brl"/>
</dbReference>
<proteinExistence type="predicted"/>
<protein>
    <submittedName>
        <fullName evidence="1">Uncharacterized protein</fullName>
    </submittedName>
</protein>
<dbReference type="Proteomes" id="UP001196413">
    <property type="component" value="Unassembled WGS sequence"/>
</dbReference>
<evidence type="ECO:0000313" key="2">
    <source>
        <dbReference type="Proteomes" id="UP001196413"/>
    </source>
</evidence>
<sequence length="89" mass="10327">MNSGVVHTESYCSFLNGANSLLTQLELMSRMYDSDVILMMLGDDFRFDMIDEWHQHYDNFLPLFEEINSGHRAKIRSVAERALDALICH</sequence>
<comment type="caution">
    <text evidence="1">The sequence shown here is derived from an EMBL/GenBank/DDBJ whole genome shotgun (WGS) entry which is preliminary data.</text>
</comment>
<reference evidence="1" key="1">
    <citation type="submission" date="2021-06" db="EMBL/GenBank/DDBJ databases">
        <title>Parelaphostrongylus tenuis whole genome reference sequence.</title>
        <authorList>
            <person name="Garwood T.J."/>
            <person name="Larsen P.A."/>
            <person name="Fountain-Jones N.M."/>
            <person name="Garbe J.R."/>
            <person name="Macchietto M.G."/>
            <person name="Kania S.A."/>
            <person name="Gerhold R.W."/>
            <person name="Richards J.E."/>
            <person name="Wolf T.M."/>
        </authorList>
    </citation>
    <scope>NUCLEOTIDE SEQUENCE</scope>
    <source>
        <strain evidence="1">MNPRO001-30</strain>
        <tissue evidence="1">Meninges</tissue>
    </source>
</reference>
<accession>A0AAD5WDD9</accession>
<dbReference type="EMBL" id="JAHQIW010005532">
    <property type="protein sequence ID" value="KAJ1366365.1"/>
    <property type="molecule type" value="Genomic_DNA"/>
</dbReference>
<organism evidence="1 2">
    <name type="scientific">Parelaphostrongylus tenuis</name>
    <name type="common">Meningeal worm</name>
    <dbReference type="NCBI Taxonomy" id="148309"/>
    <lineage>
        <taxon>Eukaryota</taxon>
        <taxon>Metazoa</taxon>
        <taxon>Ecdysozoa</taxon>
        <taxon>Nematoda</taxon>
        <taxon>Chromadorea</taxon>
        <taxon>Rhabditida</taxon>
        <taxon>Rhabditina</taxon>
        <taxon>Rhabditomorpha</taxon>
        <taxon>Strongyloidea</taxon>
        <taxon>Metastrongylidae</taxon>
        <taxon>Parelaphostrongylus</taxon>
    </lineage>
</organism>
<evidence type="ECO:0000313" key="1">
    <source>
        <dbReference type="EMBL" id="KAJ1366365.1"/>
    </source>
</evidence>
<keyword evidence="2" id="KW-1185">Reference proteome</keyword>
<dbReference type="AlphaFoldDB" id="A0AAD5WDD9"/>
<dbReference type="GO" id="GO:0005975">
    <property type="term" value="P:carbohydrate metabolic process"/>
    <property type="evidence" value="ECO:0007669"/>
    <property type="project" value="InterPro"/>
</dbReference>
<gene>
    <name evidence="1" type="ORF">KIN20_027004</name>
</gene>
<dbReference type="Gene3D" id="3.20.110.10">
    <property type="entry name" value="Glycoside hydrolase 38, N terminal domain"/>
    <property type="match status" value="1"/>
</dbReference>
<dbReference type="SUPFAM" id="SSF88713">
    <property type="entry name" value="Glycoside hydrolase/deacetylase"/>
    <property type="match status" value="1"/>
</dbReference>
<name>A0AAD5WDD9_PARTN</name>